<feature type="transmembrane region" description="Helical" evidence="8">
    <location>
        <begin position="36"/>
        <end position="54"/>
    </location>
</feature>
<evidence type="ECO:0000256" key="4">
    <source>
        <dbReference type="ARBA" id="ARBA00022692"/>
    </source>
</evidence>
<evidence type="ECO:0000256" key="5">
    <source>
        <dbReference type="ARBA" id="ARBA00022989"/>
    </source>
</evidence>
<evidence type="ECO:0000256" key="1">
    <source>
        <dbReference type="ARBA" id="ARBA00004141"/>
    </source>
</evidence>
<feature type="compositionally biased region" description="Low complexity" evidence="7">
    <location>
        <begin position="544"/>
        <end position="557"/>
    </location>
</feature>
<name>A0A395RJ72_9HYPO</name>
<dbReference type="Proteomes" id="UP000266234">
    <property type="component" value="Unassembled WGS sequence"/>
</dbReference>
<feature type="compositionally biased region" description="Polar residues" evidence="7">
    <location>
        <begin position="321"/>
        <end position="330"/>
    </location>
</feature>
<dbReference type="Gene3D" id="1.20.1420.30">
    <property type="entry name" value="NCX, central ion-binding region"/>
    <property type="match status" value="2"/>
</dbReference>
<feature type="domain" description="Sodium/calcium exchanger membrane region" evidence="9">
    <location>
        <begin position="860"/>
        <end position="1020"/>
    </location>
</feature>
<dbReference type="OrthoDB" id="407410at2759"/>
<feature type="transmembrane region" description="Helical" evidence="8">
    <location>
        <begin position="157"/>
        <end position="176"/>
    </location>
</feature>
<evidence type="ECO:0000256" key="2">
    <source>
        <dbReference type="ARBA" id="ARBA00008170"/>
    </source>
</evidence>
<feature type="transmembrane region" description="Helical" evidence="8">
    <location>
        <begin position="824"/>
        <end position="847"/>
    </location>
</feature>
<dbReference type="Pfam" id="PF01699">
    <property type="entry name" value="Na_Ca_ex"/>
    <property type="match status" value="2"/>
</dbReference>
<feature type="transmembrane region" description="Helical" evidence="8">
    <location>
        <begin position="969"/>
        <end position="994"/>
    </location>
</feature>
<organism evidence="10 11">
    <name type="scientific">Fusarium longipes</name>
    <dbReference type="NCBI Taxonomy" id="694270"/>
    <lineage>
        <taxon>Eukaryota</taxon>
        <taxon>Fungi</taxon>
        <taxon>Dikarya</taxon>
        <taxon>Ascomycota</taxon>
        <taxon>Pezizomycotina</taxon>
        <taxon>Sordariomycetes</taxon>
        <taxon>Hypocreomycetidae</taxon>
        <taxon>Hypocreales</taxon>
        <taxon>Nectriaceae</taxon>
        <taxon>Fusarium</taxon>
    </lineage>
</organism>
<comment type="caution">
    <text evidence="10">The sequence shown here is derived from an EMBL/GenBank/DDBJ whole genome shotgun (WGS) entry which is preliminary data.</text>
</comment>
<feature type="transmembrane region" description="Helical" evidence="8">
    <location>
        <begin position="853"/>
        <end position="871"/>
    </location>
</feature>
<sequence length="1034" mass="112466">MTNTTPCGLTCPNDDIHQRRNTATRRFLRGSRLKSRPFYTTLFLISILTAYSFLSHTTFAQSGFSHATDPHHLLKRSSSADTPQCNQIHDAQDKCAFVRKYCTDDDAGLVPYTELYYCTFGSVRPIAFSILVVWLGLLFTTIGIAASDFFSVNLSTIATVLGLSESLAGVTFLAFGNGSPDVFSTFAAMGSNSASMAVGELIGAASFITGVVAGSMALVREFRVDRKTYTRDICFFIFAVVFTMIFLADGHLHLWECWAMIGYYAVYVVTVVTWHWYSMRRKARQRREGEARSHVYTALGHSGDELAGEPYRDDIDDVGSGLSTSHSTPPDISLLEAGPRIEVEGTPQLDEGDTSSEDHDRMVAAEVASSMRVLRGRGARRNTMTPIRPSLVGALEFRSALAQLQREGNLQLSTIPGRSYSDYHIHRRRQTTTTISDSARSDGQLALSHDENALRRNRALSSGDQPVGTNSNLDLRIPSRDSGESSMLIPGSTASGTRASSPSPSHTIGGNLAAPLVGPSGTTHDAPAAARGQMLTPELHLQIPSRRSSCSDRSSPSTPFPMYTDSPALLTPNYHNDPIEFVSPGGVSPSTVLPGTAGRETPFADLQLTLDVPSRPVRWWPYAVLPPPHVLLATLFPTLQGWKEKTAWDKFVSAISVPSIFLLVITLPVVDSETTDGESSLLDTIVDYTSHHHDRHDHHSLGHTAPPVSVEHASIEPEGETEWERYRRHTLVSRGSSHLGSAVPPTSAHASGGEFLATSQLSLGPPAIVTKPASDFPSSSSAKDDCTGWNRWLVALQLFTGPQFAVLILWANTFDDWESPHRTLIRMVLYTLLTSLILLGVLVVFTSEDRAPRYHYMLCFMGFIISIAWISTIAGEVVGVLKAVGVILNISEALLGLTIFAAGNSVGDLIADITVARLGYPVMALSACFGGPMLNILLGIGIGGAMMMIKKANKKHHKNPSHPIKYKPYRIQVNGTLMISAITLLVTLVGLLIVVPMNKWILSRKIGWGLITLWAVSTIVNVIVELTGAWGQMA</sequence>
<feature type="transmembrane region" description="Helical" evidence="8">
    <location>
        <begin position="231"/>
        <end position="248"/>
    </location>
</feature>
<feature type="region of interest" description="Disordered" evidence="7">
    <location>
        <begin position="457"/>
        <end position="527"/>
    </location>
</feature>
<keyword evidence="3" id="KW-0813">Transport</keyword>
<dbReference type="InterPro" id="IPR004837">
    <property type="entry name" value="NaCa_Exmemb"/>
</dbReference>
<keyword evidence="5 8" id="KW-1133">Transmembrane helix</keyword>
<gene>
    <name evidence="10" type="ORF">FLONG3_11072</name>
</gene>
<evidence type="ECO:0000313" key="10">
    <source>
        <dbReference type="EMBL" id="RGP59849.1"/>
    </source>
</evidence>
<reference evidence="10 11" key="1">
    <citation type="journal article" date="2018" name="PLoS Pathog.">
        <title>Evolution of structural diversity of trichothecenes, a family of toxins produced by plant pathogenic and entomopathogenic fungi.</title>
        <authorList>
            <person name="Proctor R.H."/>
            <person name="McCormick S.P."/>
            <person name="Kim H.S."/>
            <person name="Cardoza R.E."/>
            <person name="Stanley A.M."/>
            <person name="Lindo L."/>
            <person name="Kelly A."/>
            <person name="Brown D.W."/>
            <person name="Lee T."/>
            <person name="Vaughan M.M."/>
            <person name="Alexander N.J."/>
            <person name="Busman M."/>
            <person name="Gutierrez S."/>
        </authorList>
    </citation>
    <scope>NUCLEOTIDE SEQUENCE [LARGE SCALE GENOMIC DNA]</scope>
    <source>
        <strain evidence="10 11">NRRL 20695</strain>
    </source>
</reference>
<evidence type="ECO:0000256" key="8">
    <source>
        <dbReference type="SAM" id="Phobius"/>
    </source>
</evidence>
<dbReference type="GO" id="GO:0006874">
    <property type="term" value="P:intracellular calcium ion homeostasis"/>
    <property type="evidence" value="ECO:0007669"/>
    <property type="project" value="TreeGrafter"/>
</dbReference>
<evidence type="ECO:0000313" key="11">
    <source>
        <dbReference type="Proteomes" id="UP000266234"/>
    </source>
</evidence>
<feature type="compositionally biased region" description="Polar residues" evidence="7">
    <location>
        <begin position="459"/>
        <end position="473"/>
    </location>
</feature>
<comment type="similarity">
    <text evidence="2">Belongs to the Ca(2+):cation antiporter (CaCA) (TC 2.A.19) family.</text>
</comment>
<evidence type="ECO:0000256" key="6">
    <source>
        <dbReference type="ARBA" id="ARBA00023136"/>
    </source>
</evidence>
<feature type="transmembrane region" description="Helical" evidence="8">
    <location>
        <begin position="260"/>
        <end position="277"/>
    </location>
</feature>
<dbReference type="PANTHER" id="PTHR12266:SF0">
    <property type="entry name" value="MITOCHONDRIAL SODIUM_CALCIUM EXCHANGER PROTEIN"/>
    <property type="match status" value="1"/>
</dbReference>
<feature type="transmembrane region" description="Helical" evidence="8">
    <location>
        <begin position="922"/>
        <end position="949"/>
    </location>
</feature>
<dbReference type="GO" id="GO:0008324">
    <property type="term" value="F:monoatomic cation transmembrane transporter activity"/>
    <property type="evidence" value="ECO:0007669"/>
    <property type="project" value="TreeGrafter"/>
</dbReference>
<protein>
    <recommendedName>
        <fullName evidence="9">Sodium/calcium exchanger membrane region domain-containing protein</fullName>
    </recommendedName>
</protein>
<accession>A0A395RJ72</accession>
<feature type="transmembrane region" description="Helical" evidence="8">
    <location>
        <begin position="1006"/>
        <end position="1024"/>
    </location>
</feature>
<evidence type="ECO:0000256" key="7">
    <source>
        <dbReference type="SAM" id="MobiDB-lite"/>
    </source>
</evidence>
<dbReference type="PANTHER" id="PTHR12266">
    <property type="entry name" value="NA+/CA2+ K+ INDEPENDENT EXCHANGER"/>
    <property type="match status" value="1"/>
</dbReference>
<feature type="compositionally biased region" description="Polar residues" evidence="7">
    <location>
        <begin position="492"/>
        <end position="508"/>
    </location>
</feature>
<keyword evidence="6 8" id="KW-0472">Membrane</keyword>
<feature type="transmembrane region" description="Helical" evidence="8">
    <location>
        <begin position="792"/>
        <end position="812"/>
    </location>
</feature>
<feature type="transmembrane region" description="Helical" evidence="8">
    <location>
        <begin position="883"/>
        <end position="902"/>
    </location>
</feature>
<feature type="region of interest" description="Disordered" evidence="7">
    <location>
        <begin position="317"/>
        <end position="339"/>
    </location>
</feature>
<dbReference type="STRING" id="694270.A0A395RJ72"/>
<evidence type="ECO:0000259" key="9">
    <source>
        <dbReference type="Pfam" id="PF01699"/>
    </source>
</evidence>
<feature type="transmembrane region" description="Helical" evidence="8">
    <location>
        <begin position="196"/>
        <end position="219"/>
    </location>
</feature>
<evidence type="ECO:0000256" key="3">
    <source>
        <dbReference type="ARBA" id="ARBA00022448"/>
    </source>
</evidence>
<dbReference type="EMBL" id="PXOG01000360">
    <property type="protein sequence ID" value="RGP59849.1"/>
    <property type="molecule type" value="Genomic_DNA"/>
</dbReference>
<dbReference type="InterPro" id="IPR051359">
    <property type="entry name" value="CaCA_antiporter"/>
</dbReference>
<feature type="domain" description="Sodium/calcium exchanger membrane region" evidence="9">
    <location>
        <begin position="133"/>
        <end position="272"/>
    </location>
</feature>
<keyword evidence="11" id="KW-1185">Reference proteome</keyword>
<dbReference type="GO" id="GO:0016020">
    <property type="term" value="C:membrane"/>
    <property type="evidence" value="ECO:0007669"/>
    <property type="project" value="UniProtKB-SubCell"/>
</dbReference>
<proteinExistence type="inferred from homology"/>
<comment type="subcellular location">
    <subcellularLocation>
        <location evidence="1">Membrane</location>
        <topology evidence="1">Multi-pass membrane protein</topology>
    </subcellularLocation>
</comment>
<keyword evidence="4 8" id="KW-0812">Transmembrane</keyword>
<feature type="region of interest" description="Disordered" evidence="7">
    <location>
        <begin position="542"/>
        <end position="566"/>
    </location>
</feature>
<dbReference type="AlphaFoldDB" id="A0A395RJ72"/>
<feature type="transmembrane region" description="Helical" evidence="8">
    <location>
        <begin position="126"/>
        <end position="145"/>
    </location>
</feature>
<dbReference type="InterPro" id="IPR044880">
    <property type="entry name" value="NCX_ion-bd_dom_sf"/>
</dbReference>